<dbReference type="Pfam" id="PF13833">
    <property type="entry name" value="EF-hand_8"/>
    <property type="match status" value="1"/>
</dbReference>
<keyword evidence="1" id="KW-0479">Metal-binding</keyword>
<dbReference type="SUPFAM" id="SSF47473">
    <property type="entry name" value="EF-hand"/>
    <property type="match status" value="2"/>
</dbReference>
<dbReference type="OrthoDB" id="40965at2759"/>
<feature type="domain" description="EF-hand" evidence="4">
    <location>
        <begin position="52"/>
        <end position="87"/>
    </location>
</feature>
<organism evidence="5 6">
    <name type="scientific">Porphyridium purpureum</name>
    <name type="common">Red alga</name>
    <name type="synonym">Porphyridium cruentum</name>
    <dbReference type="NCBI Taxonomy" id="35688"/>
    <lineage>
        <taxon>Eukaryota</taxon>
        <taxon>Rhodophyta</taxon>
        <taxon>Bangiophyceae</taxon>
        <taxon>Porphyridiales</taxon>
        <taxon>Porphyridiaceae</taxon>
        <taxon>Porphyridium</taxon>
    </lineage>
</organism>
<dbReference type="PANTHER" id="PTHR23055">
    <property type="entry name" value="CALCIUM BINDING PROTEINS"/>
    <property type="match status" value="1"/>
</dbReference>
<dbReference type="InterPro" id="IPR011992">
    <property type="entry name" value="EF-hand-dom_pair"/>
</dbReference>
<accession>A0A5J4Z566</accession>
<dbReference type="Gene3D" id="1.10.238.10">
    <property type="entry name" value="EF-hand"/>
    <property type="match status" value="3"/>
</dbReference>
<dbReference type="EMBL" id="VRMN01000001">
    <property type="protein sequence ID" value="KAA8497747.1"/>
    <property type="molecule type" value="Genomic_DNA"/>
</dbReference>
<evidence type="ECO:0000313" key="5">
    <source>
        <dbReference type="EMBL" id="KAA8497747.1"/>
    </source>
</evidence>
<feature type="domain" description="EF-hand" evidence="4">
    <location>
        <begin position="362"/>
        <end position="397"/>
    </location>
</feature>
<proteinExistence type="predicted"/>
<dbReference type="SMART" id="SM00054">
    <property type="entry name" value="EFh"/>
    <property type="match status" value="4"/>
</dbReference>
<protein>
    <recommendedName>
        <fullName evidence="4">EF-hand domain-containing protein</fullName>
    </recommendedName>
</protein>
<dbReference type="InterPro" id="IPR028846">
    <property type="entry name" value="Recoverin"/>
</dbReference>
<evidence type="ECO:0000256" key="1">
    <source>
        <dbReference type="ARBA" id="ARBA00022723"/>
    </source>
</evidence>
<feature type="domain" description="EF-hand" evidence="4">
    <location>
        <begin position="195"/>
        <end position="230"/>
    </location>
</feature>
<dbReference type="InterPro" id="IPR002048">
    <property type="entry name" value="EF_hand_dom"/>
</dbReference>
<keyword evidence="3" id="KW-0106">Calcium</keyword>
<dbReference type="AlphaFoldDB" id="A0A5J4Z566"/>
<reference evidence="6" key="1">
    <citation type="journal article" date="2019" name="Nat. Commun.">
        <title>Expansion of phycobilisome linker gene families in mesophilic red algae.</title>
        <authorList>
            <person name="Lee J."/>
            <person name="Kim D."/>
            <person name="Bhattacharya D."/>
            <person name="Yoon H.S."/>
        </authorList>
    </citation>
    <scope>NUCLEOTIDE SEQUENCE [LARGE SCALE GENOMIC DNA]</scope>
    <source>
        <strain evidence="6">CCMP 1328</strain>
    </source>
</reference>
<feature type="domain" description="EF-hand" evidence="4">
    <location>
        <begin position="322"/>
        <end position="357"/>
    </location>
</feature>
<keyword evidence="6" id="KW-1185">Reference proteome</keyword>
<evidence type="ECO:0000256" key="3">
    <source>
        <dbReference type="ARBA" id="ARBA00022837"/>
    </source>
</evidence>
<evidence type="ECO:0000259" key="4">
    <source>
        <dbReference type="PROSITE" id="PS50222"/>
    </source>
</evidence>
<evidence type="ECO:0000313" key="6">
    <source>
        <dbReference type="Proteomes" id="UP000324585"/>
    </source>
</evidence>
<dbReference type="PROSITE" id="PS50222">
    <property type="entry name" value="EF_HAND_2"/>
    <property type="match status" value="4"/>
</dbReference>
<comment type="caution">
    <text evidence="5">The sequence shown here is derived from an EMBL/GenBank/DDBJ whole genome shotgun (WGS) entry which is preliminary data.</text>
</comment>
<name>A0A5J4Z566_PORPP</name>
<dbReference type="CDD" id="cd00051">
    <property type="entry name" value="EFh"/>
    <property type="match status" value="1"/>
</dbReference>
<gene>
    <name evidence="5" type="ORF">FVE85_5332</name>
</gene>
<keyword evidence="2" id="KW-0677">Repeat</keyword>
<dbReference type="InterPro" id="IPR018247">
    <property type="entry name" value="EF_Hand_1_Ca_BS"/>
</dbReference>
<dbReference type="PROSITE" id="PS00018">
    <property type="entry name" value="EF_HAND_1"/>
    <property type="match status" value="3"/>
</dbReference>
<dbReference type="Proteomes" id="UP000324585">
    <property type="component" value="Unassembled WGS sequence"/>
</dbReference>
<evidence type="ECO:0000256" key="2">
    <source>
        <dbReference type="ARBA" id="ARBA00022737"/>
    </source>
</evidence>
<dbReference type="GO" id="GO:0005509">
    <property type="term" value="F:calcium ion binding"/>
    <property type="evidence" value="ECO:0007669"/>
    <property type="project" value="InterPro"/>
</dbReference>
<sequence length="447" mass="49383">MAGNEGALMRMNTMQRQVTHDAVVGSLKAELMQQKLQIEAKLEMLAKLEGKTEQQQLNLLFSLWDLDGDGLLSVAELALGIKRALTTLEPSLDEMTEKNELLEFAMDAASIAMINFGQGDEEPRIKKEDFATVIKALCSKINVPFMIISEALVLSYVGASAEEQITEAVEFLALKLVEGEAEQEIAVEKKFRDILENETMQHLFKKFDRDQDMSISFKELALGLDKLRAGEMTFGDSIEAALNALLLFDEGNTRTLNYVQFARFILTFCAAAGAPFAAVGPKLLEMEIGAPEEPEELRKLKSALLTDITRDMNHLDKVVNTVQDVRCELLFQMFDTDGSGDVSFQELAIGLRSFNPSSSLSDSAAVAASMMLAFDADENNTLNRMEFADFLNSFCETIGADFDELADYLVVARAVQDSSSERDIALLESIQPAILADIHKTRAQLEG</sequence>
<dbReference type="Pfam" id="PF13202">
    <property type="entry name" value="EF-hand_5"/>
    <property type="match status" value="1"/>
</dbReference>